<protein>
    <recommendedName>
        <fullName evidence="4">SnoaL-like domain-containing protein</fullName>
    </recommendedName>
</protein>
<evidence type="ECO:0000313" key="2">
    <source>
        <dbReference type="EMBL" id="PFH45625.1"/>
    </source>
</evidence>
<organism evidence="2 3">
    <name type="scientific">Amanita thiersii Skay4041</name>
    <dbReference type="NCBI Taxonomy" id="703135"/>
    <lineage>
        <taxon>Eukaryota</taxon>
        <taxon>Fungi</taxon>
        <taxon>Dikarya</taxon>
        <taxon>Basidiomycota</taxon>
        <taxon>Agaricomycotina</taxon>
        <taxon>Agaricomycetes</taxon>
        <taxon>Agaricomycetidae</taxon>
        <taxon>Agaricales</taxon>
        <taxon>Pluteineae</taxon>
        <taxon>Amanitaceae</taxon>
        <taxon>Amanita</taxon>
    </lineage>
</organism>
<dbReference type="OrthoDB" id="3188871at2759"/>
<reference evidence="2 3" key="1">
    <citation type="submission" date="2014-02" db="EMBL/GenBank/DDBJ databases">
        <title>Transposable element dynamics among asymbiotic and ectomycorrhizal Amanita fungi.</title>
        <authorList>
            <consortium name="DOE Joint Genome Institute"/>
            <person name="Hess J."/>
            <person name="Skrede I."/>
            <person name="Wolfe B."/>
            <person name="LaButti K."/>
            <person name="Ohm R.A."/>
            <person name="Grigoriev I.V."/>
            <person name="Pringle A."/>
        </authorList>
    </citation>
    <scope>NUCLEOTIDE SEQUENCE [LARGE SCALE GENOMIC DNA]</scope>
    <source>
        <strain evidence="2 3">SKay4041</strain>
    </source>
</reference>
<sequence length="157" mass="17995">MFSARSSSSNSKASESLASWLQSRMHDLVRVTDENEFNRIFDDMFADNARFHVNGKDMGRDDAKKHMMERKRDQKSGDLSLQGLVAVPRDENKPEMGGYVGTFFTADITRKDNRKSRFIHCVNMEIEDTNNRAKSSDGRKITRVHEVSAESEHRGHN</sequence>
<evidence type="ECO:0000256" key="1">
    <source>
        <dbReference type="SAM" id="MobiDB-lite"/>
    </source>
</evidence>
<dbReference type="Proteomes" id="UP000242287">
    <property type="component" value="Unassembled WGS sequence"/>
</dbReference>
<feature type="region of interest" description="Disordered" evidence="1">
    <location>
        <begin position="130"/>
        <end position="157"/>
    </location>
</feature>
<dbReference type="EMBL" id="KZ302326">
    <property type="protein sequence ID" value="PFH45625.1"/>
    <property type="molecule type" value="Genomic_DNA"/>
</dbReference>
<name>A0A2A9N6H1_9AGAR</name>
<evidence type="ECO:0008006" key="4">
    <source>
        <dbReference type="Google" id="ProtNLM"/>
    </source>
</evidence>
<keyword evidence="3" id="KW-1185">Reference proteome</keyword>
<proteinExistence type="predicted"/>
<gene>
    <name evidence="2" type="ORF">AMATHDRAFT_8904</name>
</gene>
<accession>A0A2A9N6H1</accession>
<evidence type="ECO:0000313" key="3">
    <source>
        <dbReference type="Proteomes" id="UP000242287"/>
    </source>
</evidence>
<dbReference type="AlphaFoldDB" id="A0A2A9N6H1"/>